<reference evidence="1 2" key="1">
    <citation type="journal article" date="2020" name="ISME J.">
        <title>Comparative genomics reveals insights into cyanobacterial evolution and habitat adaptation.</title>
        <authorList>
            <person name="Chen M.Y."/>
            <person name="Teng W.K."/>
            <person name="Zhao L."/>
            <person name="Hu C.X."/>
            <person name="Zhou Y.K."/>
            <person name="Han B.P."/>
            <person name="Song L.R."/>
            <person name="Shu W.S."/>
        </authorList>
    </citation>
    <scope>NUCLEOTIDE SEQUENCE [LARGE SCALE GENOMIC DNA]</scope>
    <source>
        <strain evidence="1 2">FACHB-248</strain>
    </source>
</reference>
<proteinExistence type="predicted"/>
<dbReference type="EMBL" id="JACJTA010000006">
    <property type="protein sequence ID" value="MBD2603861.1"/>
    <property type="molecule type" value="Genomic_DNA"/>
</dbReference>
<organism evidence="1 2">
    <name type="scientific">Scytonema hofmannii FACHB-248</name>
    <dbReference type="NCBI Taxonomy" id="1842502"/>
    <lineage>
        <taxon>Bacteria</taxon>
        <taxon>Bacillati</taxon>
        <taxon>Cyanobacteriota</taxon>
        <taxon>Cyanophyceae</taxon>
        <taxon>Nostocales</taxon>
        <taxon>Scytonemataceae</taxon>
        <taxon>Scytonema</taxon>
    </lineage>
</organism>
<dbReference type="Proteomes" id="UP000660380">
    <property type="component" value="Unassembled WGS sequence"/>
</dbReference>
<accession>A0ABR8GKW6</accession>
<evidence type="ECO:0000313" key="1">
    <source>
        <dbReference type="EMBL" id="MBD2603861.1"/>
    </source>
</evidence>
<dbReference type="RefSeq" id="WP_038295547.1">
    <property type="nucleotide sequence ID" value="NZ_JACJTA010000006.1"/>
</dbReference>
<comment type="caution">
    <text evidence="1">The sequence shown here is derived from an EMBL/GenBank/DDBJ whole genome shotgun (WGS) entry which is preliminary data.</text>
</comment>
<protein>
    <submittedName>
        <fullName evidence="1">Uncharacterized protein</fullName>
    </submittedName>
</protein>
<evidence type="ECO:0000313" key="2">
    <source>
        <dbReference type="Proteomes" id="UP000660380"/>
    </source>
</evidence>
<keyword evidence="2" id="KW-1185">Reference proteome</keyword>
<gene>
    <name evidence="1" type="ORF">H6G81_04760</name>
</gene>
<sequence length="146" mass="17224">MTNWEQQQKEFKIQKEILQVEDDLVIAIEKIIKDKNSCKNLEESQYRNLMHVADTTISIEVIKNFLRYQLGRDNKWGEGGNSLAQQIIDDIDKLLRNKAEEIVKKVQCDDKFKAVWLELTRRYLGYGSRRLKYLKANKNNSDSKTN</sequence>
<name>A0ABR8GKW6_9CYAN</name>